<dbReference type="InterPro" id="IPR023052">
    <property type="entry name" value="Cell_div_SepF"/>
</dbReference>
<dbReference type="Gene3D" id="3.30.110.150">
    <property type="entry name" value="SepF-like protein"/>
    <property type="match status" value="1"/>
</dbReference>
<evidence type="ECO:0000256" key="5">
    <source>
        <dbReference type="HAMAP-Rule" id="MF_01197"/>
    </source>
</evidence>
<dbReference type="Proteomes" id="UP000431401">
    <property type="component" value="Unassembled WGS sequence"/>
</dbReference>
<evidence type="ECO:0000256" key="2">
    <source>
        <dbReference type="ARBA" id="ARBA00023210"/>
    </source>
</evidence>
<keyword evidence="3 5" id="KW-0131">Cell cycle</keyword>
<dbReference type="Pfam" id="PF04472">
    <property type="entry name" value="SepF"/>
    <property type="match status" value="1"/>
</dbReference>
<organism evidence="7 8">
    <name type="scientific">Nocardia aurantia</name>
    <dbReference type="NCBI Taxonomy" id="2585199"/>
    <lineage>
        <taxon>Bacteria</taxon>
        <taxon>Bacillati</taxon>
        <taxon>Actinomycetota</taxon>
        <taxon>Actinomycetes</taxon>
        <taxon>Mycobacteriales</taxon>
        <taxon>Nocardiaceae</taxon>
        <taxon>Nocardia</taxon>
    </lineage>
</organism>
<feature type="compositionally biased region" description="Basic and acidic residues" evidence="6">
    <location>
        <begin position="25"/>
        <end position="74"/>
    </location>
</feature>
<evidence type="ECO:0000256" key="6">
    <source>
        <dbReference type="SAM" id="MobiDB-lite"/>
    </source>
</evidence>
<dbReference type="GO" id="GO:0043093">
    <property type="term" value="P:FtsZ-dependent cytokinesis"/>
    <property type="evidence" value="ECO:0007669"/>
    <property type="project" value="UniProtKB-UniRule"/>
</dbReference>
<dbReference type="InterPro" id="IPR007561">
    <property type="entry name" value="Cell_div_SepF/SepF-rel"/>
</dbReference>
<dbReference type="PANTHER" id="PTHR35798:SF1">
    <property type="entry name" value="CELL DIVISION PROTEIN SEPF"/>
    <property type="match status" value="1"/>
</dbReference>
<evidence type="ECO:0000313" key="8">
    <source>
        <dbReference type="Proteomes" id="UP000431401"/>
    </source>
</evidence>
<dbReference type="GO" id="GO:0005737">
    <property type="term" value="C:cytoplasm"/>
    <property type="evidence" value="ECO:0007669"/>
    <property type="project" value="UniProtKB-SubCell"/>
</dbReference>
<feature type="region of interest" description="Disordered" evidence="6">
    <location>
        <begin position="18"/>
        <end position="119"/>
    </location>
</feature>
<evidence type="ECO:0000256" key="1">
    <source>
        <dbReference type="ARBA" id="ARBA00022618"/>
    </source>
</evidence>
<dbReference type="RefSeq" id="WP_153339368.1">
    <property type="nucleotide sequence ID" value="NZ_WEGI01000002.1"/>
</dbReference>
<evidence type="ECO:0000256" key="3">
    <source>
        <dbReference type="ARBA" id="ARBA00023306"/>
    </source>
</evidence>
<dbReference type="InterPro" id="IPR038594">
    <property type="entry name" value="SepF-like_sf"/>
</dbReference>
<comment type="subcellular location">
    <subcellularLocation>
        <location evidence="5">Cytoplasm</location>
    </subcellularLocation>
    <text evidence="5">Localizes to the division site, in a FtsZ-dependent manner.</text>
</comment>
<name>A0A7K0DIZ8_9NOCA</name>
<feature type="compositionally biased region" description="Basic and acidic residues" evidence="6">
    <location>
        <begin position="103"/>
        <end position="119"/>
    </location>
</feature>
<dbReference type="PANTHER" id="PTHR35798">
    <property type="entry name" value="CELL DIVISION PROTEIN SEPF"/>
    <property type="match status" value="1"/>
</dbReference>
<keyword evidence="8" id="KW-1185">Reference proteome</keyword>
<dbReference type="AlphaFoldDB" id="A0A7K0DIZ8"/>
<gene>
    <name evidence="5 7" type="primary">sepF</name>
    <name evidence="7" type="ORF">NRB56_11080</name>
</gene>
<sequence length="285" mass="32104">MSTLHRFKAYFGMVPLEEYEDDYVDDRAPRTVDERGPRSADDRGPRRVDDRAPHRVDDRGPHRGREYGEPRYEGAGRPGRYADESGYPESAYQDSYQPGYTGARREFGDDPYPSDRYDPARRPARIEAVPAARPSRPVDRPGGSAPVVRGTTHGALAVDPEAERRLEERRLEERARYEPTPRRTPAFAEEGGPLSKITTLRPRTYAEAAIIGERFRDGTPVIMDLVEMSNADARRLVDFAAGLAFALRGSFDKVATKVFLLSPADVDVSAEERRRIAETGFYNQK</sequence>
<keyword evidence="1 5" id="KW-0132">Cell division</keyword>
<dbReference type="EMBL" id="WEGI01000002">
    <property type="protein sequence ID" value="MQY25551.1"/>
    <property type="molecule type" value="Genomic_DNA"/>
</dbReference>
<comment type="caution">
    <text evidence="7">The sequence shown here is derived from an EMBL/GenBank/DDBJ whole genome shotgun (WGS) entry which is preliminary data.</text>
</comment>
<keyword evidence="5" id="KW-0963">Cytoplasm</keyword>
<comment type="subunit">
    <text evidence="5">Homodimer. Interacts with FtsZ.</text>
</comment>
<comment type="similarity">
    <text evidence="5">Belongs to the SepF family.</text>
</comment>
<comment type="function">
    <text evidence="4 5">Cell division protein that is part of the divisome complex and is recruited early to the Z-ring. Probably stimulates Z-ring formation, perhaps through the cross-linking of FtsZ protofilaments. Its function overlaps with FtsA.</text>
</comment>
<accession>A0A7K0DIZ8</accession>
<dbReference type="HAMAP" id="MF_01197">
    <property type="entry name" value="SepF"/>
    <property type="match status" value="1"/>
</dbReference>
<evidence type="ECO:0000313" key="7">
    <source>
        <dbReference type="EMBL" id="MQY25551.1"/>
    </source>
</evidence>
<dbReference type="OrthoDB" id="3731101at2"/>
<protein>
    <recommendedName>
        <fullName evidence="5">Cell division protein SepF</fullName>
    </recommendedName>
</protein>
<dbReference type="GO" id="GO:0000917">
    <property type="term" value="P:division septum assembly"/>
    <property type="evidence" value="ECO:0007669"/>
    <property type="project" value="UniProtKB-KW"/>
</dbReference>
<proteinExistence type="inferred from homology"/>
<evidence type="ECO:0000256" key="4">
    <source>
        <dbReference type="ARBA" id="ARBA00044936"/>
    </source>
</evidence>
<keyword evidence="2 5" id="KW-0717">Septation</keyword>
<reference evidence="7 8" key="1">
    <citation type="submission" date="2019-10" db="EMBL/GenBank/DDBJ databases">
        <title>Nocardia macrotermitis sp. nov. and Nocardia aurantia sp. nov., isolated from the gut of fungus growing-termite Macrotermes natalensis.</title>
        <authorList>
            <person name="Benndorf R."/>
            <person name="Schwitalla J."/>
            <person name="Martin K."/>
            <person name="De Beer W."/>
            <person name="Kaster A.-K."/>
            <person name="Vollmers J."/>
            <person name="Poulsen M."/>
            <person name="Beemelmanns C."/>
        </authorList>
    </citation>
    <scope>NUCLEOTIDE SEQUENCE [LARGE SCALE GENOMIC DNA]</scope>
    <source>
        <strain evidence="7 8">RB56</strain>
    </source>
</reference>